<feature type="domain" description="Zer-1-like leucine-rich repeats region" evidence="2">
    <location>
        <begin position="270"/>
        <end position="401"/>
    </location>
</feature>
<keyword evidence="3" id="KW-1185">Reference proteome</keyword>
<evidence type="ECO:0000259" key="2">
    <source>
        <dbReference type="Pfam" id="PF25013"/>
    </source>
</evidence>
<dbReference type="Proteomes" id="UP000492821">
    <property type="component" value="Unassembled WGS sequence"/>
</dbReference>
<dbReference type="InterPro" id="IPR032675">
    <property type="entry name" value="LRR_dom_sf"/>
</dbReference>
<dbReference type="AlphaFoldDB" id="A0A7E4W632"/>
<proteinExistence type="predicted"/>
<dbReference type="InterPro" id="IPR055142">
    <property type="entry name" value="ZER1-like_C"/>
</dbReference>
<dbReference type="SUPFAM" id="SSF52047">
    <property type="entry name" value="RNI-like"/>
    <property type="match status" value="1"/>
</dbReference>
<dbReference type="Pfam" id="PF25013">
    <property type="entry name" value="LRR_Zer-1"/>
    <property type="match status" value="1"/>
</dbReference>
<organism evidence="3 4">
    <name type="scientific">Panagrellus redivivus</name>
    <name type="common">Microworm</name>
    <dbReference type="NCBI Taxonomy" id="6233"/>
    <lineage>
        <taxon>Eukaryota</taxon>
        <taxon>Metazoa</taxon>
        <taxon>Ecdysozoa</taxon>
        <taxon>Nematoda</taxon>
        <taxon>Chromadorea</taxon>
        <taxon>Rhabditida</taxon>
        <taxon>Tylenchina</taxon>
        <taxon>Panagrolaimomorpha</taxon>
        <taxon>Panagrolaimoidea</taxon>
        <taxon>Panagrolaimidae</taxon>
        <taxon>Panagrellus</taxon>
    </lineage>
</organism>
<dbReference type="WBParaSite" id="Pan_g7497.t1">
    <property type="protein sequence ID" value="Pan_g7497.t1"/>
    <property type="gene ID" value="Pan_g7497"/>
</dbReference>
<feature type="domain" description="Protein zer-1 homolog-like C-terminal" evidence="1">
    <location>
        <begin position="478"/>
        <end position="825"/>
    </location>
</feature>
<protein>
    <submittedName>
        <fullName evidence="4">F-box domain-containing protein</fullName>
    </submittedName>
</protein>
<sequence length="894" mass="103238">MENRHVYLGQIVNRTANTLFADMEDYPYVPEVDVNSPPDSLISLPMKPLPERSIEAVVDFYIARLKAVEWVDVERNSSFWNDFPSIPRPFVNDVYHMLYLKSVDIESIRHAILIPFLDSKYKNCLKVLNISKFNITTNLFAKILGHNAGSLRHLIARDLPSVIDMHSVCAHLQRLRAEFTELETLEVNQHFFFFDKPDKVAMSLDEAKELQDLIRMVFEQLDVPADIVHPVSEETLSVSFLGLMPKLNVFSCVLETSTMMITDEHISLSKQLNEMNLSTLIVDDWFTYSTPFRFLTSLTLRHHDYIPSLTEIIEDHPNLTYLDISTFGTARVPYLRPSTMLFNIVRKMKNLEYLDISGTNLHETYDVLDENLFKKNKRFESDIPALAALHKRLKYLVAFNCGTAGLMDLPVYTIFSDCSEDHLLSALDFYSHDPQHLAGILNCMAGFYRDNSVTTRAAEVIPKLLDIVKRYPHDIQLCQAFLSAVLSVLEKCVLNQHSRHVLTLTVFTIGKRFRENKALVRTFVLILARFNYEGYEHDLVPIVELACDAYNASEPHETTTRQSLLVCMDAIIHGLDDEAFERLDVFDIIETLKTGILYFPQDWCLEVLWHILWKLTDGLKGPAICFLGMLRDDHHQGLLLMKDTMSYIHQFEDTAITMLCLLGNLCEMVTEGDLYKHFYASFHYPINVLQNPNASFHLVYYAAAVFRLYWAHGYKYWSPTAYGARCWKKIHDGLFRQINRFGIVDEEVMEYEDLSKFVDTLRSHNSQVAQTWAAWCLAILIGKSPETYAPLLGLKGVRVVRMAVKSFPKNSVIYPLLNSILTKIKETKPDLLRGYTPPIHRMYIIEQEWNDQKAKRHTQLRKVYKSPLFKDKPSRGIRSILASKRPDLQDISWL</sequence>
<name>A0A7E4W632_PANRE</name>
<evidence type="ECO:0000313" key="3">
    <source>
        <dbReference type="Proteomes" id="UP000492821"/>
    </source>
</evidence>
<reference evidence="4" key="2">
    <citation type="submission" date="2020-10" db="UniProtKB">
        <authorList>
            <consortium name="WormBaseParasite"/>
        </authorList>
    </citation>
    <scope>IDENTIFICATION</scope>
</reference>
<accession>A0A7E4W632</accession>
<evidence type="ECO:0000259" key="1">
    <source>
        <dbReference type="Pfam" id="PF22964"/>
    </source>
</evidence>
<dbReference type="Gene3D" id="3.80.10.10">
    <property type="entry name" value="Ribonuclease Inhibitor"/>
    <property type="match status" value="1"/>
</dbReference>
<evidence type="ECO:0000313" key="4">
    <source>
        <dbReference type="WBParaSite" id="Pan_g7497.t1"/>
    </source>
</evidence>
<dbReference type="InterPro" id="IPR016024">
    <property type="entry name" value="ARM-type_fold"/>
</dbReference>
<dbReference type="SUPFAM" id="SSF48371">
    <property type="entry name" value="ARM repeat"/>
    <property type="match status" value="1"/>
</dbReference>
<dbReference type="InterPro" id="IPR056845">
    <property type="entry name" value="LRR_Zer-1"/>
</dbReference>
<reference evidence="3" key="1">
    <citation type="journal article" date="2013" name="Genetics">
        <title>The draft genome and transcriptome of Panagrellus redivivus are shaped by the harsh demands of a free-living lifestyle.</title>
        <authorList>
            <person name="Srinivasan J."/>
            <person name="Dillman A.R."/>
            <person name="Macchietto M.G."/>
            <person name="Heikkinen L."/>
            <person name="Lakso M."/>
            <person name="Fracchia K.M."/>
            <person name="Antoshechkin I."/>
            <person name="Mortazavi A."/>
            <person name="Wong G."/>
            <person name="Sternberg P.W."/>
        </authorList>
    </citation>
    <scope>NUCLEOTIDE SEQUENCE [LARGE SCALE GENOMIC DNA]</scope>
    <source>
        <strain evidence="3">MT8872</strain>
    </source>
</reference>
<dbReference type="Pfam" id="PF22964">
    <property type="entry name" value="ZER1-like_2nd"/>
    <property type="match status" value="1"/>
</dbReference>